<organism evidence="1 2">
    <name type="scientific">Muribacter muris</name>
    <dbReference type="NCBI Taxonomy" id="67855"/>
    <lineage>
        <taxon>Bacteria</taxon>
        <taxon>Pseudomonadati</taxon>
        <taxon>Pseudomonadota</taxon>
        <taxon>Gammaproteobacteria</taxon>
        <taxon>Pasteurellales</taxon>
        <taxon>Pasteurellaceae</taxon>
        <taxon>Muribacter</taxon>
    </lineage>
</organism>
<protein>
    <submittedName>
        <fullName evidence="1">Phage tail protein</fullName>
    </submittedName>
</protein>
<gene>
    <name evidence="1" type="ORF">E4T80_11450</name>
</gene>
<dbReference type="Pfam" id="PF05939">
    <property type="entry name" value="Phage_min_tail"/>
    <property type="match status" value="1"/>
</dbReference>
<name>A0A4Y9JTY3_9PAST</name>
<dbReference type="RefSeq" id="WP_135058517.1">
    <property type="nucleotide sequence ID" value="NZ_JADGLC010000033.1"/>
</dbReference>
<evidence type="ECO:0000313" key="2">
    <source>
        <dbReference type="Proteomes" id="UP000297396"/>
    </source>
</evidence>
<accession>A0A4Y9JTY3</accession>
<sequence>MTLQHLPFCPQPGFTVENEPRRKVNQFGDGYQQRRADGLNPLLRKYSLTFNLNPQQAVILDRFFATHGAVTAFYFRERHQSSLIKVVCQKWTKTVGRTHIQFSCEFEEVL</sequence>
<dbReference type="OrthoDB" id="8607203at2"/>
<dbReference type="Proteomes" id="UP000297396">
    <property type="component" value="Unassembled WGS sequence"/>
</dbReference>
<proteinExistence type="predicted"/>
<comment type="caution">
    <text evidence="1">The sequence shown here is derived from an EMBL/GenBank/DDBJ whole genome shotgun (WGS) entry which is preliminary data.</text>
</comment>
<reference evidence="1 2" key="1">
    <citation type="submission" date="2019-03" db="EMBL/GenBank/DDBJ databases">
        <title>Diversity of the mouse oral microbiome.</title>
        <authorList>
            <person name="Joseph S."/>
            <person name="Aduse-Opoku J."/>
            <person name="Curtis M."/>
            <person name="Wade W."/>
            <person name="Hashim A."/>
        </authorList>
    </citation>
    <scope>NUCLEOTIDE SEQUENCE [LARGE SCALE GENOMIC DNA]</scope>
    <source>
        <strain evidence="1 2">WT12</strain>
    </source>
</reference>
<dbReference type="InterPro" id="IPR010265">
    <property type="entry name" value="Phage_lambda_TipM"/>
</dbReference>
<evidence type="ECO:0000313" key="1">
    <source>
        <dbReference type="EMBL" id="TFV07965.1"/>
    </source>
</evidence>
<dbReference type="EMBL" id="SPPA01000033">
    <property type="protein sequence ID" value="TFV07965.1"/>
    <property type="molecule type" value="Genomic_DNA"/>
</dbReference>
<dbReference type="AlphaFoldDB" id="A0A4Y9JTY3"/>